<reference evidence="1" key="1">
    <citation type="submission" date="2023-02" db="EMBL/GenBank/DDBJ databases">
        <title>Nocardiopsis ansamitocini NBRC 112285.</title>
        <authorList>
            <person name="Ichikawa N."/>
            <person name="Sato H."/>
            <person name="Tonouchi N."/>
        </authorList>
    </citation>
    <scope>NUCLEOTIDE SEQUENCE</scope>
    <source>
        <strain evidence="1">NBRC 112285</strain>
    </source>
</reference>
<comment type="caution">
    <text evidence="1">The sequence shown here is derived from an EMBL/GenBank/DDBJ whole genome shotgun (WGS) entry which is preliminary data.</text>
</comment>
<evidence type="ECO:0008006" key="3">
    <source>
        <dbReference type="Google" id="ProtNLM"/>
    </source>
</evidence>
<dbReference type="SUPFAM" id="SSF102114">
    <property type="entry name" value="Radical SAM enzymes"/>
    <property type="match status" value="1"/>
</dbReference>
<organism evidence="1 2">
    <name type="scientific">Nocardiopsis ansamitocini</name>
    <dbReference type="NCBI Taxonomy" id="1670832"/>
    <lineage>
        <taxon>Bacteria</taxon>
        <taxon>Bacillati</taxon>
        <taxon>Actinomycetota</taxon>
        <taxon>Actinomycetes</taxon>
        <taxon>Streptosporangiales</taxon>
        <taxon>Nocardiopsidaceae</taxon>
        <taxon>Nocardiopsis</taxon>
    </lineage>
</organism>
<sequence length="294" mass="32952">MSLPRSLSILYRGPLASCDYDCPYCPFAKRRDSPDQLRADRAALERFAEWVVEQGEASPGTRLSVLFTPWGEGLVRSWYQRAIARLSHLPHVERVAIQTNLSGRLDWLADCDHGSAALWATFHPGQVSYDRFLGKCRRLTELGVRFSVGVVGFPEHLEQTRRLRSELPEQTYLWVNAAEGRSYTDAEASLWQEIDPHFAYSRTPHASLGLACRTGDTVVSVDGDGTVRRCHFVATELGNLYDGSFADNLRPRACPALSCDCHIGYVHLEPLDLYQVFRGGVLERIPAADKKTAI</sequence>
<dbReference type="Proteomes" id="UP001165092">
    <property type="component" value="Unassembled WGS sequence"/>
</dbReference>
<name>A0A9W6P3N7_9ACTN</name>
<keyword evidence="2" id="KW-1185">Reference proteome</keyword>
<dbReference type="AlphaFoldDB" id="A0A9W6P3N7"/>
<proteinExistence type="predicted"/>
<dbReference type="RefSeq" id="WP_285757351.1">
    <property type="nucleotide sequence ID" value="NZ_BSQG01000001.1"/>
</dbReference>
<evidence type="ECO:0000313" key="2">
    <source>
        <dbReference type="Proteomes" id="UP001165092"/>
    </source>
</evidence>
<dbReference type="InterPro" id="IPR047771">
    <property type="entry name" value="Radical_SAM_STM4011-like"/>
</dbReference>
<accession>A0A9W6P3N7</accession>
<protein>
    <recommendedName>
        <fullName evidence="3">Radical SAM protein</fullName>
    </recommendedName>
</protein>
<gene>
    <name evidence="1" type="ORF">Nans01_08570</name>
</gene>
<dbReference type="Gene3D" id="3.20.20.70">
    <property type="entry name" value="Aldolase class I"/>
    <property type="match status" value="1"/>
</dbReference>
<evidence type="ECO:0000313" key="1">
    <source>
        <dbReference type="EMBL" id="GLU46506.1"/>
    </source>
</evidence>
<dbReference type="InterPro" id="IPR058240">
    <property type="entry name" value="rSAM_sf"/>
</dbReference>
<dbReference type="EMBL" id="BSQG01000001">
    <property type="protein sequence ID" value="GLU46506.1"/>
    <property type="molecule type" value="Genomic_DNA"/>
</dbReference>
<dbReference type="NCBIfam" id="NF038073">
    <property type="entry name" value="rSAM_STM4011"/>
    <property type="match status" value="1"/>
</dbReference>
<dbReference type="InterPro" id="IPR013785">
    <property type="entry name" value="Aldolase_TIM"/>
</dbReference>